<dbReference type="GO" id="GO:0015421">
    <property type="term" value="F:ABC-type oligopeptide transporter activity"/>
    <property type="evidence" value="ECO:0007669"/>
    <property type="project" value="TreeGrafter"/>
</dbReference>
<feature type="transmembrane region" description="Helical" evidence="5">
    <location>
        <begin position="278"/>
        <end position="296"/>
    </location>
</feature>
<dbReference type="CDD" id="cd07346">
    <property type="entry name" value="ABC_6TM_exporters"/>
    <property type="match status" value="1"/>
</dbReference>
<dbReference type="InterPro" id="IPR011527">
    <property type="entry name" value="ABC1_TM_dom"/>
</dbReference>
<dbReference type="AlphaFoldDB" id="Q8FTK2"/>
<keyword evidence="3 5" id="KW-1133">Transmembrane helix</keyword>
<feature type="transmembrane region" description="Helical" evidence="5">
    <location>
        <begin position="184"/>
        <end position="204"/>
    </location>
</feature>
<dbReference type="InterPro" id="IPR036640">
    <property type="entry name" value="ABC1_TM_sf"/>
</dbReference>
<evidence type="ECO:0000256" key="2">
    <source>
        <dbReference type="ARBA" id="ARBA00022692"/>
    </source>
</evidence>
<protein>
    <submittedName>
        <fullName evidence="8">Putative ABC transporter permease protein</fullName>
    </submittedName>
</protein>
<feature type="transmembrane region" description="Helical" evidence="5">
    <location>
        <begin position="48"/>
        <end position="66"/>
    </location>
</feature>
<keyword evidence="2 5" id="KW-0812">Transmembrane</keyword>
<dbReference type="Pfam" id="PF00005">
    <property type="entry name" value="ABC_tran"/>
    <property type="match status" value="1"/>
</dbReference>
<dbReference type="InterPro" id="IPR039421">
    <property type="entry name" value="Type_1_exporter"/>
</dbReference>
<dbReference type="PROSITE" id="PS00211">
    <property type="entry name" value="ABC_TRANSPORTER_1"/>
    <property type="match status" value="1"/>
</dbReference>
<name>Q8FTK2_COREF</name>
<feature type="domain" description="ABC transmembrane type-1" evidence="7">
    <location>
        <begin position="51"/>
        <end position="328"/>
    </location>
</feature>
<evidence type="ECO:0000256" key="5">
    <source>
        <dbReference type="SAM" id="Phobius"/>
    </source>
</evidence>
<evidence type="ECO:0000256" key="4">
    <source>
        <dbReference type="ARBA" id="ARBA00023136"/>
    </source>
</evidence>
<accession>Q8FTK2</accession>
<dbReference type="EMBL" id="BA000035">
    <property type="protein sequence ID" value="BAC18374.1"/>
    <property type="molecule type" value="Genomic_DNA"/>
</dbReference>
<keyword evidence="9" id="KW-1185">Reference proteome</keyword>
<dbReference type="PANTHER" id="PTHR43394">
    <property type="entry name" value="ATP-DEPENDENT PERMEASE MDL1, MITOCHONDRIAL"/>
    <property type="match status" value="1"/>
</dbReference>
<dbReference type="PROSITE" id="PS50893">
    <property type="entry name" value="ABC_TRANSPORTER_2"/>
    <property type="match status" value="1"/>
</dbReference>
<reference evidence="8 9" key="1">
    <citation type="journal article" date="2003" name="Genome Res.">
        <title>Comparative complete genome sequence analysis of the amino acid replacements responsible for the thermostability of Corynebacterium efficiens.</title>
        <authorList>
            <person name="Nishio Y."/>
            <person name="Nakamura Y."/>
            <person name="Kawarabayasi Y."/>
            <person name="Usuda Y."/>
            <person name="Kimura E."/>
            <person name="Sugimoto S."/>
            <person name="Matsui K."/>
            <person name="Yamagishi A."/>
            <person name="Kikuchi H."/>
            <person name="Ikeo K."/>
            <person name="Gojobori T."/>
        </authorList>
    </citation>
    <scope>NUCLEOTIDE SEQUENCE [LARGE SCALE GENOMIC DNA]</scope>
    <source>
        <strain evidence="9">DSM 44549 / YS-314 / AJ 12310 / JCM 11189 / NBRC 100395</strain>
    </source>
</reference>
<evidence type="ECO:0000313" key="8">
    <source>
        <dbReference type="EMBL" id="BAC18374.1"/>
    </source>
</evidence>
<dbReference type="HOGENOM" id="CLU_000604_84_3_11"/>
<evidence type="ECO:0000259" key="7">
    <source>
        <dbReference type="PROSITE" id="PS50929"/>
    </source>
</evidence>
<keyword evidence="4 5" id="KW-0472">Membrane</keyword>
<feature type="domain" description="ABC transporter" evidence="6">
    <location>
        <begin position="306"/>
        <end position="528"/>
    </location>
</feature>
<dbReference type="KEGG" id="cef:CE1564"/>
<dbReference type="Gene3D" id="1.20.1560.10">
    <property type="entry name" value="ABC transporter type 1, transmembrane domain"/>
    <property type="match status" value="1"/>
</dbReference>
<proteinExistence type="predicted"/>
<evidence type="ECO:0000256" key="1">
    <source>
        <dbReference type="ARBA" id="ARBA00004651"/>
    </source>
</evidence>
<dbReference type="Pfam" id="PF00664">
    <property type="entry name" value="ABC_membrane"/>
    <property type="match status" value="1"/>
</dbReference>
<dbReference type="STRING" id="196164.gene:10741982"/>
<dbReference type="InterPro" id="IPR027417">
    <property type="entry name" value="P-loop_NTPase"/>
</dbReference>
<sequence length="537" mass="57162">MSVPMKTPDNGSIVDYSALPGPGAQPSRMPPLDARMWTLKVALSQHPWSYIASVGMAITFVCNGLTPVVVGRAVDEAIAVGELRRLVFWILMLMLLFATSILVNWVARYMMVRSQQLVSHDLRTMVTDRIQDPRGFRGRGRTAGGLLSVASSDTQRVGDVVMMTVFPVAEVASIIYGATLTFLISPWLGLAVLLGGPLLVIIALRTARPLQARSVERQKAIAQASATATDVVQGLRILKGLGAIVTVRRRYEEVSTNAYRKTVHASAAEARLNGVTEASGAIFVSGIGIAAGFLALNGQMSIGELITVVGLTQFLIMPMTMLGKNVASRWASAEASAKRIREVLGAEFERTSELEADTAQRIISRLPRGVTVVGADPQVDPDPIIATLESLPRTRVIVAPHAADLFDGTVADNVHPDRAIADEAIRVASCDDIPGGADKMVGEGGRMLSGGQRQRVALARAIAADAEVLILQDPTTAVDSVTEQNIAGQVAAFRKDRVTVVFSEAPAWRAVADQQLEPAALATLLAEVPAGEDRADG</sequence>
<evidence type="ECO:0000313" key="9">
    <source>
        <dbReference type="Proteomes" id="UP000001409"/>
    </source>
</evidence>
<dbReference type="SUPFAM" id="SSF90123">
    <property type="entry name" value="ABC transporter transmembrane region"/>
    <property type="match status" value="1"/>
</dbReference>
<organism evidence="8 9">
    <name type="scientific">Corynebacterium efficiens (strain DSM 44549 / YS-314 / AJ 12310 / JCM 11189 / NBRC 100395)</name>
    <dbReference type="NCBI Taxonomy" id="196164"/>
    <lineage>
        <taxon>Bacteria</taxon>
        <taxon>Bacillati</taxon>
        <taxon>Actinomycetota</taxon>
        <taxon>Actinomycetes</taxon>
        <taxon>Mycobacteriales</taxon>
        <taxon>Corynebacteriaceae</taxon>
        <taxon>Corynebacterium</taxon>
    </lineage>
</organism>
<feature type="transmembrane region" description="Helical" evidence="5">
    <location>
        <begin position="86"/>
        <end position="107"/>
    </location>
</feature>
<dbReference type="SUPFAM" id="SSF52540">
    <property type="entry name" value="P-loop containing nucleoside triphosphate hydrolases"/>
    <property type="match status" value="1"/>
</dbReference>
<dbReference type="Gene3D" id="3.40.50.300">
    <property type="entry name" value="P-loop containing nucleotide triphosphate hydrolases"/>
    <property type="match status" value="1"/>
</dbReference>
<dbReference type="eggNOG" id="COG1132">
    <property type="taxonomic scope" value="Bacteria"/>
</dbReference>
<feature type="transmembrane region" description="Helical" evidence="5">
    <location>
        <begin position="160"/>
        <end position="178"/>
    </location>
</feature>
<dbReference type="PANTHER" id="PTHR43394:SF1">
    <property type="entry name" value="ATP-BINDING CASSETTE SUB-FAMILY B MEMBER 10, MITOCHONDRIAL"/>
    <property type="match status" value="1"/>
</dbReference>
<dbReference type="InterPro" id="IPR017871">
    <property type="entry name" value="ABC_transporter-like_CS"/>
</dbReference>
<dbReference type="GO" id="GO:0005886">
    <property type="term" value="C:plasma membrane"/>
    <property type="evidence" value="ECO:0007669"/>
    <property type="project" value="UniProtKB-SubCell"/>
</dbReference>
<evidence type="ECO:0000256" key="3">
    <source>
        <dbReference type="ARBA" id="ARBA00022989"/>
    </source>
</evidence>
<dbReference type="InterPro" id="IPR003439">
    <property type="entry name" value="ABC_transporter-like_ATP-bd"/>
</dbReference>
<evidence type="ECO:0000259" key="6">
    <source>
        <dbReference type="PROSITE" id="PS50893"/>
    </source>
</evidence>
<dbReference type="PROSITE" id="PS50929">
    <property type="entry name" value="ABC_TM1F"/>
    <property type="match status" value="1"/>
</dbReference>
<comment type="subcellular location">
    <subcellularLocation>
        <location evidence="1">Cell membrane</location>
        <topology evidence="1">Multi-pass membrane protein</topology>
    </subcellularLocation>
</comment>
<dbReference type="Proteomes" id="UP000001409">
    <property type="component" value="Chromosome"/>
</dbReference>
<dbReference type="GO" id="GO:0005524">
    <property type="term" value="F:ATP binding"/>
    <property type="evidence" value="ECO:0007669"/>
    <property type="project" value="InterPro"/>
</dbReference>
<dbReference type="GO" id="GO:0016887">
    <property type="term" value="F:ATP hydrolysis activity"/>
    <property type="evidence" value="ECO:0007669"/>
    <property type="project" value="InterPro"/>
</dbReference>